<dbReference type="SUPFAM" id="SSF52317">
    <property type="entry name" value="Class I glutamine amidotransferase-like"/>
    <property type="match status" value="1"/>
</dbReference>
<dbReference type="InterPro" id="IPR029062">
    <property type="entry name" value="Class_I_gatase-like"/>
</dbReference>
<sequence length="62" mass="6382">MNILEKIKHTTEEDAAAVGTTYVAPPTPFTDFNKTDSKVVAGANPASARSTTGAAIAAFDKA</sequence>
<accession>S2J3I6</accession>
<evidence type="ECO:0000313" key="1">
    <source>
        <dbReference type="EMBL" id="EPB84696.1"/>
    </source>
</evidence>
<dbReference type="EMBL" id="KE124032">
    <property type="protein sequence ID" value="EPB84696.1"/>
    <property type="molecule type" value="Genomic_DNA"/>
</dbReference>
<dbReference type="AlphaFoldDB" id="S2J3I6"/>
<dbReference type="VEuPathDB" id="FungiDB:HMPREF1544_08569"/>
<organism evidence="1 2">
    <name type="scientific">Mucor circinelloides f. circinelloides (strain 1006PhL)</name>
    <name type="common">Mucormycosis agent</name>
    <name type="synonym">Calyptromyces circinelloides</name>
    <dbReference type="NCBI Taxonomy" id="1220926"/>
    <lineage>
        <taxon>Eukaryota</taxon>
        <taxon>Fungi</taxon>
        <taxon>Fungi incertae sedis</taxon>
        <taxon>Mucoromycota</taxon>
        <taxon>Mucoromycotina</taxon>
        <taxon>Mucoromycetes</taxon>
        <taxon>Mucorales</taxon>
        <taxon>Mucorineae</taxon>
        <taxon>Mucoraceae</taxon>
        <taxon>Mucor</taxon>
    </lineage>
</organism>
<protein>
    <submittedName>
        <fullName evidence="1">Uncharacterized protein</fullName>
    </submittedName>
</protein>
<name>S2J3I6_MUCC1</name>
<evidence type="ECO:0000313" key="2">
    <source>
        <dbReference type="Proteomes" id="UP000014254"/>
    </source>
</evidence>
<keyword evidence="2" id="KW-1185">Reference proteome</keyword>
<gene>
    <name evidence="1" type="ORF">HMPREF1544_08569</name>
</gene>
<dbReference type="STRING" id="1220926.S2J3I6"/>
<dbReference type="Proteomes" id="UP000014254">
    <property type="component" value="Unassembled WGS sequence"/>
</dbReference>
<dbReference type="InParanoid" id="S2J3I6"/>
<reference evidence="2" key="1">
    <citation type="submission" date="2013-05" db="EMBL/GenBank/DDBJ databases">
        <title>The Genome sequence of Mucor circinelloides f. circinelloides 1006PhL.</title>
        <authorList>
            <consortium name="The Broad Institute Genomics Platform"/>
            <person name="Cuomo C."/>
            <person name="Earl A."/>
            <person name="Findley K."/>
            <person name="Lee S.C."/>
            <person name="Walker B."/>
            <person name="Young S."/>
            <person name="Zeng Q."/>
            <person name="Gargeya S."/>
            <person name="Fitzgerald M."/>
            <person name="Haas B."/>
            <person name="Abouelleil A."/>
            <person name="Allen A.W."/>
            <person name="Alvarado L."/>
            <person name="Arachchi H.M."/>
            <person name="Berlin A.M."/>
            <person name="Chapman S.B."/>
            <person name="Gainer-Dewar J."/>
            <person name="Goldberg J."/>
            <person name="Griggs A."/>
            <person name="Gujja S."/>
            <person name="Hansen M."/>
            <person name="Howarth C."/>
            <person name="Imamovic A."/>
            <person name="Ireland A."/>
            <person name="Larimer J."/>
            <person name="McCowan C."/>
            <person name="Murphy C."/>
            <person name="Pearson M."/>
            <person name="Poon T.W."/>
            <person name="Priest M."/>
            <person name="Roberts A."/>
            <person name="Saif S."/>
            <person name="Shea T."/>
            <person name="Sisk P."/>
            <person name="Sykes S."/>
            <person name="Wortman J."/>
            <person name="Nusbaum C."/>
            <person name="Birren B."/>
        </authorList>
    </citation>
    <scope>NUCLEOTIDE SEQUENCE [LARGE SCALE GENOMIC DNA]</scope>
    <source>
        <strain evidence="2">1006PhL</strain>
    </source>
</reference>
<dbReference type="OrthoDB" id="10362233at2759"/>
<proteinExistence type="predicted"/>